<protein>
    <submittedName>
        <fullName evidence="4">Acyl-CoA thioesterase</fullName>
    </submittedName>
</protein>
<evidence type="ECO:0000259" key="3">
    <source>
        <dbReference type="Pfam" id="PF03061"/>
    </source>
</evidence>
<dbReference type="GeneID" id="35874119"/>
<dbReference type="EMBL" id="FOWR01000031">
    <property type="protein sequence ID" value="SFP94111.1"/>
    <property type="molecule type" value="Genomic_DNA"/>
</dbReference>
<dbReference type="OrthoDB" id="32575at2"/>
<dbReference type="InterPro" id="IPR011973">
    <property type="entry name" value="PaaD"/>
</dbReference>
<name>A0A1I5UFT5_9GAMM</name>
<dbReference type="NCBIfam" id="TIGR02286">
    <property type="entry name" value="PaaD"/>
    <property type="match status" value="1"/>
</dbReference>
<dbReference type="SUPFAM" id="SSF54637">
    <property type="entry name" value="Thioesterase/thiol ester dehydrase-isomerase"/>
    <property type="match status" value="1"/>
</dbReference>
<organism evidence="4 5">
    <name type="scientific">Enterovibrio norvegicus DSM 15893</name>
    <dbReference type="NCBI Taxonomy" id="1121869"/>
    <lineage>
        <taxon>Bacteria</taxon>
        <taxon>Pseudomonadati</taxon>
        <taxon>Pseudomonadota</taxon>
        <taxon>Gammaproteobacteria</taxon>
        <taxon>Vibrionales</taxon>
        <taxon>Vibrionaceae</taxon>
        <taxon>Enterovibrio</taxon>
    </lineage>
</organism>
<keyword evidence="2" id="KW-0378">Hydrolase</keyword>
<dbReference type="PANTHER" id="PTHR42856:SF1">
    <property type="entry name" value="ACYL-COENZYME A THIOESTERASE PAAI"/>
    <property type="match status" value="1"/>
</dbReference>
<comment type="similarity">
    <text evidence="1">Belongs to the thioesterase PaaI family.</text>
</comment>
<dbReference type="AlphaFoldDB" id="A0A1I5UFT5"/>
<dbReference type="InterPro" id="IPR029069">
    <property type="entry name" value="HotDog_dom_sf"/>
</dbReference>
<sequence>MNANKLAQVCANEMFTHDTVSREMGMSIEHMSYRESDVSMRVTANMLNGHKTCHGGMIFSLADSAFAFACNSENEAAVASACSIDFLRPARENDVLTAHAAAMHQGRRTGVYIVNIVNQKQELVAIFKGTSARLNQAVLPTESKE</sequence>
<dbReference type="Gene3D" id="3.10.129.10">
    <property type="entry name" value="Hotdog Thioesterase"/>
    <property type="match status" value="1"/>
</dbReference>
<dbReference type="InterPro" id="IPR003736">
    <property type="entry name" value="PAAI_dom"/>
</dbReference>
<reference evidence="4 5" key="1">
    <citation type="submission" date="2016-10" db="EMBL/GenBank/DDBJ databases">
        <authorList>
            <person name="de Groot N.N."/>
        </authorList>
    </citation>
    <scope>NUCLEOTIDE SEQUENCE [LARGE SCALE GENOMIC DNA]</scope>
    <source>
        <strain evidence="4 5">DSM 15893</strain>
    </source>
</reference>
<dbReference type="Pfam" id="PF03061">
    <property type="entry name" value="4HBT"/>
    <property type="match status" value="1"/>
</dbReference>
<dbReference type="FunFam" id="3.10.129.10:FF:000022">
    <property type="entry name" value="Phenylacetic acid degradation protein"/>
    <property type="match status" value="1"/>
</dbReference>
<dbReference type="Proteomes" id="UP000182692">
    <property type="component" value="Unassembled WGS sequence"/>
</dbReference>
<dbReference type="RefSeq" id="WP_017010646.1">
    <property type="nucleotide sequence ID" value="NZ_FOWR01000031.1"/>
</dbReference>
<evidence type="ECO:0000313" key="4">
    <source>
        <dbReference type="EMBL" id="SFP94111.1"/>
    </source>
</evidence>
<feature type="domain" description="Thioesterase" evidence="3">
    <location>
        <begin position="50"/>
        <end position="125"/>
    </location>
</feature>
<dbReference type="NCBIfam" id="TIGR00369">
    <property type="entry name" value="unchar_dom_1"/>
    <property type="match status" value="1"/>
</dbReference>
<evidence type="ECO:0000313" key="5">
    <source>
        <dbReference type="Proteomes" id="UP000182692"/>
    </source>
</evidence>
<gene>
    <name evidence="4" type="ORF">SAMN03084138_03589</name>
</gene>
<dbReference type="InterPro" id="IPR052723">
    <property type="entry name" value="Acyl-CoA_thioesterase_PaaI"/>
</dbReference>
<dbReference type="STRING" id="1121869.SAMN03084138_03589"/>
<evidence type="ECO:0000256" key="1">
    <source>
        <dbReference type="ARBA" id="ARBA00008324"/>
    </source>
</evidence>
<dbReference type="PANTHER" id="PTHR42856">
    <property type="entry name" value="ACYL-COENZYME A THIOESTERASE PAAI"/>
    <property type="match status" value="1"/>
</dbReference>
<evidence type="ECO:0000256" key="2">
    <source>
        <dbReference type="ARBA" id="ARBA00022801"/>
    </source>
</evidence>
<dbReference type="CDD" id="cd03443">
    <property type="entry name" value="PaaI_thioesterase"/>
    <property type="match status" value="1"/>
</dbReference>
<dbReference type="GO" id="GO:0016289">
    <property type="term" value="F:acyl-CoA hydrolase activity"/>
    <property type="evidence" value="ECO:0007669"/>
    <property type="project" value="TreeGrafter"/>
</dbReference>
<accession>A0A1I5UFT5</accession>
<proteinExistence type="inferred from homology"/>
<dbReference type="InterPro" id="IPR006683">
    <property type="entry name" value="Thioestr_dom"/>
</dbReference>